<dbReference type="Proteomes" id="UP000092124">
    <property type="component" value="Unassembled WGS sequence"/>
</dbReference>
<dbReference type="PANTHER" id="PTHR11935:SF80">
    <property type="entry name" value="HYDROXYACYLGLUTATHIONE HYDROLASE, MITOCHONDRIAL"/>
    <property type="match status" value="1"/>
</dbReference>
<organism evidence="2 3">
    <name type="scientific">Neotoma lepida</name>
    <name type="common">Desert woodrat</name>
    <dbReference type="NCBI Taxonomy" id="56216"/>
    <lineage>
        <taxon>Eukaryota</taxon>
        <taxon>Metazoa</taxon>
        <taxon>Chordata</taxon>
        <taxon>Craniata</taxon>
        <taxon>Vertebrata</taxon>
        <taxon>Euteleostomi</taxon>
        <taxon>Mammalia</taxon>
        <taxon>Eutheria</taxon>
        <taxon>Euarchontoglires</taxon>
        <taxon>Glires</taxon>
        <taxon>Rodentia</taxon>
        <taxon>Myomorpha</taxon>
        <taxon>Muroidea</taxon>
        <taxon>Cricetidae</taxon>
        <taxon>Neotominae</taxon>
        <taxon>Neotoma</taxon>
    </lineage>
</organism>
<feature type="transmembrane region" description="Helical" evidence="1">
    <location>
        <begin position="66"/>
        <end position="86"/>
    </location>
</feature>
<name>A0A1A6GSI8_NEOLE</name>
<sequence length="168" mass="17884">MMKAGLLPALTNNYMYLVIDGDTQEAAIVDPVQPQKVIEIVKRHRVKLTTVLTTHHHCGGAGQVDAASAGVGHVGVLVALVVISLWPPPPQPPPPLQVIAMLVAPVMMVVFVGPMVRLMPGASGKCRKTQQKLINIREMNKSGEGSEESSLGLLFLLVFITLPAGGRV</sequence>
<dbReference type="GO" id="GO:0006749">
    <property type="term" value="P:glutathione metabolic process"/>
    <property type="evidence" value="ECO:0007669"/>
    <property type="project" value="TreeGrafter"/>
</dbReference>
<reference evidence="2 3" key="1">
    <citation type="submission" date="2016-06" db="EMBL/GenBank/DDBJ databases">
        <title>The Draft Genome Sequence and Annotation of the Desert Woodrat Neotoma lepida.</title>
        <authorList>
            <person name="Campbell M."/>
            <person name="Oakeson K.F."/>
            <person name="Yandell M."/>
            <person name="Halpert J.R."/>
            <person name="Dearing D."/>
        </authorList>
    </citation>
    <scope>NUCLEOTIDE SEQUENCE [LARGE SCALE GENOMIC DNA]</scope>
    <source>
        <strain evidence="2">417</strain>
        <tissue evidence="2">Liver</tissue>
    </source>
</reference>
<evidence type="ECO:0008006" key="4">
    <source>
        <dbReference type="Google" id="ProtNLM"/>
    </source>
</evidence>
<gene>
    <name evidence="2" type="ORF">A6R68_02831</name>
</gene>
<dbReference type="Gene3D" id="3.60.15.10">
    <property type="entry name" value="Ribonuclease Z/Hydroxyacylglutathione hydrolase-like"/>
    <property type="match status" value="1"/>
</dbReference>
<dbReference type="EMBL" id="LZPO01075886">
    <property type="protein sequence ID" value="OBS68635.1"/>
    <property type="molecule type" value="Genomic_DNA"/>
</dbReference>
<keyword evidence="1" id="KW-0472">Membrane</keyword>
<comment type="caution">
    <text evidence="2">The sequence shown here is derived from an EMBL/GenBank/DDBJ whole genome shotgun (WGS) entry which is preliminary data.</text>
</comment>
<evidence type="ECO:0000256" key="1">
    <source>
        <dbReference type="SAM" id="Phobius"/>
    </source>
</evidence>
<feature type="transmembrane region" description="Helical" evidence="1">
    <location>
        <begin position="98"/>
        <end position="118"/>
    </location>
</feature>
<evidence type="ECO:0000313" key="3">
    <source>
        <dbReference type="Proteomes" id="UP000092124"/>
    </source>
</evidence>
<accession>A0A1A6GSI8</accession>
<dbReference type="STRING" id="56216.A0A1A6GSI8"/>
<dbReference type="AlphaFoldDB" id="A0A1A6GSI8"/>
<protein>
    <recommendedName>
        <fullName evidence="4">Metallo-beta-lactamase domain-containing protein</fullName>
    </recommendedName>
</protein>
<proteinExistence type="predicted"/>
<dbReference type="PANTHER" id="PTHR11935">
    <property type="entry name" value="BETA LACTAMASE DOMAIN"/>
    <property type="match status" value="1"/>
</dbReference>
<keyword evidence="1" id="KW-1133">Transmembrane helix</keyword>
<dbReference type="InterPro" id="IPR036866">
    <property type="entry name" value="RibonucZ/Hydroxyglut_hydro"/>
</dbReference>
<keyword evidence="3" id="KW-1185">Reference proteome</keyword>
<keyword evidence="1" id="KW-0812">Transmembrane</keyword>
<dbReference type="GO" id="GO:0005739">
    <property type="term" value="C:mitochondrion"/>
    <property type="evidence" value="ECO:0007669"/>
    <property type="project" value="TreeGrafter"/>
</dbReference>
<evidence type="ECO:0000313" key="2">
    <source>
        <dbReference type="EMBL" id="OBS68635.1"/>
    </source>
</evidence>
<dbReference type="GO" id="GO:0004416">
    <property type="term" value="F:hydroxyacylglutathione hydrolase activity"/>
    <property type="evidence" value="ECO:0007669"/>
    <property type="project" value="TreeGrafter"/>
</dbReference>
<dbReference type="OrthoDB" id="515692at2759"/>
<dbReference type="SUPFAM" id="SSF56281">
    <property type="entry name" value="Metallo-hydrolase/oxidoreductase"/>
    <property type="match status" value="1"/>
</dbReference>